<dbReference type="EMBL" id="AXOM01000046">
    <property type="protein sequence ID" value="ESS57764.1"/>
    <property type="molecule type" value="Genomic_DNA"/>
</dbReference>
<accession>A0ABP2ZMR0</accession>
<dbReference type="Pfam" id="PF07690">
    <property type="entry name" value="MFS_1"/>
    <property type="match status" value="1"/>
</dbReference>
<evidence type="ECO:0000259" key="7">
    <source>
        <dbReference type="PROSITE" id="PS50850"/>
    </source>
</evidence>
<comment type="subcellular location">
    <subcellularLocation>
        <location evidence="1">Cell membrane</location>
        <topology evidence="1">Multi-pass membrane protein</topology>
    </subcellularLocation>
</comment>
<dbReference type="InterPro" id="IPR050189">
    <property type="entry name" value="MFS_Efflux_Transporters"/>
</dbReference>
<feature type="transmembrane region" description="Helical" evidence="6">
    <location>
        <begin position="44"/>
        <end position="66"/>
    </location>
</feature>
<keyword evidence="2" id="KW-1003">Cell membrane</keyword>
<feature type="transmembrane region" description="Helical" evidence="6">
    <location>
        <begin position="132"/>
        <end position="150"/>
    </location>
</feature>
<feature type="transmembrane region" description="Helical" evidence="6">
    <location>
        <begin position="73"/>
        <end position="92"/>
    </location>
</feature>
<evidence type="ECO:0000313" key="9">
    <source>
        <dbReference type="Proteomes" id="UP000017834"/>
    </source>
</evidence>
<feature type="transmembrane region" description="Helical" evidence="6">
    <location>
        <begin position="199"/>
        <end position="219"/>
    </location>
</feature>
<evidence type="ECO:0000256" key="6">
    <source>
        <dbReference type="SAM" id="Phobius"/>
    </source>
</evidence>
<dbReference type="PANTHER" id="PTHR43124:SF3">
    <property type="entry name" value="CHLORAMPHENICOL EFFLUX PUMP RV0191"/>
    <property type="match status" value="1"/>
</dbReference>
<keyword evidence="4 6" id="KW-1133">Transmembrane helix</keyword>
<feature type="transmembrane region" description="Helical" evidence="6">
    <location>
        <begin position="322"/>
        <end position="344"/>
    </location>
</feature>
<feature type="transmembrane region" description="Helical" evidence="6">
    <location>
        <begin position="350"/>
        <end position="367"/>
    </location>
</feature>
<feature type="transmembrane region" description="Helical" evidence="6">
    <location>
        <begin position="264"/>
        <end position="282"/>
    </location>
</feature>
<evidence type="ECO:0000256" key="3">
    <source>
        <dbReference type="ARBA" id="ARBA00022692"/>
    </source>
</evidence>
<dbReference type="InterPro" id="IPR020846">
    <property type="entry name" value="MFS_dom"/>
</dbReference>
<feature type="transmembrane region" description="Helical" evidence="6">
    <location>
        <begin position="288"/>
        <end position="310"/>
    </location>
</feature>
<dbReference type="PANTHER" id="PTHR43124">
    <property type="entry name" value="PURINE EFFLUX PUMP PBUE"/>
    <property type="match status" value="1"/>
</dbReference>
<protein>
    <submittedName>
        <fullName evidence="8">Major Facilitator Superfamily protein</fullName>
    </submittedName>
</protein>
<feature type="transmembrane region" description="Helical" evidence="6">
    <location>
        <begin position="156"/>
        <end position="178"/>
    </location>
</feature>
<evidence type="ECO:0000256" key="2">
    <source>
        <dbReference type="ARBA" id="ARBA00022475"/>
    </source>
</evidence>
<dbReference type="PROSITE" id="PS50850">
    <property type="entry name" value="MFS"/>
    <property type="match status" value="1"/>
</dbReference>
<evidence type="ECO:0000256" key="5">
    <source>
        <dbReference type="ARBA" id="ARBA00023136"/>
    </source>
</evidence>
<evidence type="ECO:0000256" key="1">
    <source>
        <dbReference type="ARBA" id="ARBA00004651"/>
    </source>
</evidence>
<evidence type="ECO:0000256" key="4">
    <source>
        <dbReference type="ARBA" id="ARBA00022989"/>
    </source>
</evidence>
<feature type="transmembrane region" description="Helical" evidence="6">
    <location>
        <begin position="98"/>
        <end position="120"/>
    </location>
</feature>
<keyword evidence="9" id="KW-1185">Reference proteome</keyword>
<organism evidence="8 9">
    <name type="scientific">Enterobacter cloacae S611</name>
    <dbReference type="NCBI Taxonomy" id="1399146"/>
    <lineage>
        <taxon>Bacteria</taxon>
        <taxon>Pseudomonadati</taxon>
        <taxon>Pseudomonadota</taxon>
        <taxon>Gammaproteobacteria</taxon>
        <taxon>Enterobacterales</taxon>
        <taxon>Enterobacteriaceae</taxon>
        <taxon>Enterobacter</taxon>
        <taxon>Enterobacter cloacae complex</taxon>
    </lineage>
</organism>
<feature type="transmembrane region" description="Helical" evidence="6">
    <location>
        <begin position="234"/>
        <end position="252"/>
    </location>
</feature>
<keyword evidence="3 6" id="KW-0812">Transmembrane</keyword>
<proteinExistence type="predicted"/>
<reference evidence="8 9" key="1">
    <citation type="journal article" date="2014" name="Genome Announc.">
        <title>Draft Genome Sequence of Enterobacter cloacae Strain S611.</title>
        <authorList>
            <person name="Wang D."/>
            <person name="Han C.S."/>
            <person name="Dichosa A.E."/>
            <person name="Gleasner C.D."/>
            <person name="Johnson S.L."/>
            <person name="Daligault H.E."/>
            <person name="Davenport K.W."/>
            <person name="Li P.E."/>
            <person name="Pierson E.A."/>
            <person name="Pierson L.S.III."/>
        </authorList>
    </citation>
    <scope>NUCLEOTIDE SEQUENCE [LARGE SCALE GENOMIC DNA]</scope>
    <source>
        <strain evidence="8 9">S611</strain>
    </source>
</reference>
<feature type="domain" description="Major facilitator superfamily (MFS) profile" evidence="7">
    <location>
        <begin position="4"/>
        <end position="376"/>
    </location>
</feature>
<gene>
    <name evidence="8" type="ORF">EDP2_1622</name>
</gene>
<name>A0ABP2ZMR0_ENTCL</name>
<keyword evidence="5 6" id="KW-0472">Membrane</keyword>
<dbReference type="InterPro" id="IPR036259">
    <property type="entry name" value="MFS_trans_sf"/>
</dbReference>
<dbReference type="SUPFAM" id="SSF103473">
    <property type="entry name" value="MFS general substrate transporter"/>
    <property type="match status" value="1"/>
</dbReference>
<comment type="caution">
    <text evidence="8">The sequence shown here is derived from an EMBL/GenBank/DDBJ whole genome shotgun (WGS) entry which is preliminary data.</text>
</comment>
<dbReference type="InterPro" id="IPR011701">
    <property type="entry name" value="MFS"/>
</dbReference>
<dbReference type="Proteomes" id="UP000017834">
    <property type="component" value="Unassembled WGS sequence"/>
</dbReference>
<sequence length="376" mass="38860">MKKSLSLAVTGFLLIAVSYGLARFSWGLMLPAVSQEVPFSPRLAGVLSACSFAAYCLSVSVASRLCMRYGARFVGVISALCAAAGLLLLAAASTPVLLASGLLIAGFSAGLSSPSLAAAVSQAITAQRQTQANTIINAGTGAGIILSVPLLLILPWRYACVLFAAIALLTLLPVWRYLPSGAVTQVEPSAQARLFTRQLVRLAIVAFISGMASAAWWSFGPEVLRQHAKVADTLISLLWLVCGAAGVLGVLTGPLARLIGMRQVYRLSLLFMAAPLVLIAFSHAFSGWLFPAVALCGAGYITLSGVLLVGGAQATPERPASGVGVVFFMLAAGQVAGSMLFGVLYAKIGAAPALIAFTLLAGLMLFYPPAVSKDGR</sequence>
<evidence type="ECO:0000313" key="8">
    <source>
        <dbReference type="EMBL" id="ESS57764.1"/>
    </source>
</evidence>
<dbReference type="Gene3D" id="1.20.1250.20">
    <property type="entry name" value="MFS general substrate transporter like domains"/>
    <property type="match status" value="2"/>
</dbReference>